<keyword evidence="1" id="KW-0175">Coiled coil</keyword>
<dbReference type="KEGG" id="lto:RGQ30_22670"/>
<keyword evidence="2" id="KW-0732">Signal</keyword>
<evidence type="ECO:0000313" key="4">
    <source>
        <dbReference type="Proteomes" id="UP001329151"/>
    </source>
</evidence>
<dbReference type="EMBL" id="AP028947">
    <property type="protein sequence ID" value="BET26766.1"/>
    <property type="molecule type" value="Genomic_DNA"/>
</dbReference>
<keyword evidence="4" id="KW-1185">Reference proteome</keyword>
<sequence length="193" mass="21531">MHYPSTFSVAFIAAVFCSTVHAQAPSTEPVQEAELRTCLELEQQGLSRFNALEQRANSLRATEKQLSDKRVALQSQKKRLDAAKPDTKAIAQFNESINGFNQQTDQLNAEVSKFEVDSTNYQDWMNNTLKPACNKLTTRPVSNMTTFFACGFDKQGEFAQLPHCKTLPEVDKLKTCVQKAGNKTKAQEMCNGS</sequence>
<dbReference type="Proteomes" id="UP001329151">
    <property type="component" value="Chromosome"/>
</dbReference>
<name>A0AA86JGN7_9BURK</name>
<evidence type="ECO:0008006" key="5">
    <source>
        <dbReference type="Google" id="ProtNLM"/>
    </source>
</evidence>
<dbReference type="AlphaFoldDB" id="A0AA86JGN7"/>
<feature type="signal peptide" evidence="2">
    <location>
        <begin position="1"/>
        <end position="22"/>
    </location>
</feature>
<evidence type="ECO:0000256" key="2">
    <source>
        <dbReference type="SAM" id="SignalP"/>
    </source>
</evidence>
<gene>
    <name evidence="3" type="ORF">RGQ30_22670</name>
</gene>
<proteinExistence type="predicted"/>
<feature type="chain" id="PRO_5041652894" description="DUF3347 domain-containing protein" evidence="2">
    <location>
        <begin position="23"/>
        <end position="193"/>
    </location>
</feature>
<reference evidence="3 4" key="1">
    <citation type="submission" date="2023-10" db="EMBL/GenBank/DDBJ databases">
        <title>Complete Genome Sequence of Limnobacter thiooxidans CS-K2T, Isolated from freshwater lake sediments in Bavaria, Germany.</title>
        <authorList>
            <person name="Naruki M."/>
            <person name="Watanabe A."/>
            <person name="Warashina T."/>
            <person name="Morita T."/>
            <person name="Arakawa K."/>
        </authorList>
    </citation>
    <scope>NUCLEOTIDE SEQUENCE [LARGE SCALE GENOMIC DNA]</scope>
    <source>
        <strain evidence="3 4">CS-K2</strain>
    </source>
</reference>
<feature type="coiled-coil region" evidence="1">
    <location>
        <begin position="49"/>
        <end position="110"/>
    </location>
</feature>
<evidence type="ECO:0000256" key="1">
    <source>
        <dbReference type="SAM" id="Coils"/>
    </source>
</evidence>
<evidence type="ECO:0000313" key="3">
    <source>
        <dbReference type="EMBL" id="BET26766.1"/>
    </source>
</evidence>
<protein>
    <recommendedName>
        <fullName evidence="5">DUF3347 domain-containing protein</fullName>
    </recommendedName>
</protein>
<organism evidence="3 4">
    <name type="scientific">Limnobacter thiooxidans</name>
    <dbReference type="NCBI Taxonomy" id="131080"/>
    <lineage>
        <taxon>Bacteria</taxon>
        <taxon>Pseudomonadati</taxon>
        <taxon>Pseudomonadota</taxon>
        <taxon>Betaproteobacteria</taxon>
        <taxon>Burkholderiales</taxon>
        <taxon>Burkholderiaceae</taxon>
        <taxon>Limnobacter</taxon>
    </lineage>
</organism>
<accession>A0AA86JGN7</accession>